<keyword evidence="1" id="KW-0175">Coiled coil</keyword>
<keyword evidence="3" id="KW-1185">Reference proteome</keyword>
<dbReference type="RefSeq" id="WP_338203346.1">
    <property type="nucleotide sequence ID" value="NZ_JAEKNR010000170.1"/>
</dbReference>
<reference evidence="2" key="1">
    <citation type="submission" date="2020-10" db="EMBL/GenBank/DDBJ databases">
        <title>Ca. Dormibacterota MAGs.</title>
        <authorList>
            <person name="Montgomery K."/>
        </authorList>
    </citation>
    <scope>NUCLEOTIDE SEQUENCE [LARGE SCALE GENOMIC DNA]</scope>
    <source>
        <strain evidence="2">SC8812_S17_10</strain>
    </source>
</reference>
<dbReference type="Proteomes" id="UP000612893">
    <property type="component" value="Unassembled WGS sequence"/>
</dbReference>
<evidence type="ECO:0000313" key="3">
    <source>
        <dbReference type="Proteomes" id="UP000612893"/>
    </source>
</evidence>
<evidence type="ECO:0000313" key="2">
    <source>
        <dbReference type="EMBL" id="MBJ7599744.1"/>
    </source>
</evidence>
<gene>
    <name evidence="2" type="ORF">JF922_16915</name>
</gene>
<comment type="caution">
    <text evidence="2">The sequence shown here is derived from an EMBL/GenBank/DDBJ whole genome shotgun (WGS) entry which is preliminary data.</text>
</comment>
<dbReference type="AlphaFoldDB" id="A0A934K6E5"/>
<protein>
    <submittedName>
        <fullName evidence="2">Uncharacterized protein</fullName>
    </submittedName>
</protein>
<feature type="coiled-coil region" evidence="1">
    <location>
        <begin position="21"/>
        <end position="87"/>
    </location>
</feature>
<dbReference type="EMBL" id="JAEKNR010000170">
    <property type="protein sequence ID" value="MBJ7599744.1"/>
    <property type="molecule type" value="Genomic_DNA"/>
</dbReference>
<sequence>MSTRKASVAQPEPPPAAPDVVQQLLSERRELKVANERLRLEIDEFRASQARMQGKPDRRLTLLEDENRRLRRELAALRAENEQLLEGVATAVDGLERAAAQGAEPP</sequence>
<accession>A0A934K6E5</accession>
<evidence type="ECO:0000256" key="1">
    <source>
        <dbReference type="SAM" id="Coils"/>
    </source>
</evidence>
<organism evidence="2 3">
    <name type="scientific">Candidatus Nephthysia bennettiae</name>
    <dbReference type="NCBI Taxonomy" id="3127016"/>
    <lineage>
        <taxon>Bacteria</taxon>
        <taxon>Bacillati</taxon>
        <taxon>Candidatus Dormiibacterota</taxon>
        <taxon>Candidatus Dormibacteria</taxon>
        <taxon>Candidatus Dormibacterales</taxon>
        <taxon>Candidatus Dormibacteraceae</taxon>
        <taxon>Candidatus Nephthysia</taxon>
    </lineage>
</organism>
<name>A0A934K6E5_9BACT</name>
<proteinExistence type="predicted"/>